<dbReference type="Proteomes" id="UP000316125">
    <property type="component" value="Chromosome"/>
</dbReference>
<proteinExistence type="predicted"/>
<dbReference type="EMBL" id="CP041040">
    <property type="protein sequence ID" value="QDE34402.1"/>
    <property type="molecule type" value="Genomic_DNA"/>
</dbReference>
<dbReference type="RefSeq" id="WP_140036663.1">
    <property type="nucleotide sequence ID" value="NZ_CP041040.1"/>
</dbReference>
<accession>A0A4Y5YNK6</accession>
<sequence length="155" mass="16743">MESRHLGPITLDGGPGGGAMNGSVPFEGKDVQARIEIDFPDRFDESVLNDVDMVLDNLAFLDEMARTTIAEGVRRDSSPAAGVFRTWEQGRVGGASEDDFVDGLSVARVLILPDGGTANRDRVVMSYVADDAPALESIRVKFVEPTGPELTRSYR</sequence>
<dbReference type="OrthoDB" id="5071677at2"/>
<evidence type="ECO:0000313" key="1">
    <source>
        <dbReference type="EMBL" id="QDE34402.1"/>
    </source>
</evidence>
<protein>
    <submittedName>
        <fullName evidence="1">Uncharacterized protein</fullName>
    </submittedName>
</protein>
<dbReference type="AlphaFoldDB" id="A0A4Y5YNK6"/>
<name>A0A4Y5YNK6_9MICO</name>
<reference evidence="1 2" key="1">
    <citation type="submission" date="2019-06" db="EMBL/GenBank/DDBJ databases">
        <title>Complete genome of Microbacterium foliorum M2.</title>
        <authorList>
            <person name="Cao G."/>
        </authorList>
    </citation>
    <scope>NUCLEOTIDE SEQUENCE [LARGE SCALE GENOMIC DNA]</scope>
    <source>
        <strain evidence="1 2">M2</strain>
    </source>
</reference>
<gene>
    <name evidence="1" type="ORF">FIV50_06120</name>
</gene>
<organism evidence="1 2">
    <name type="scientific">Microbacterium foliorum</name>
    <dbReference type="NCBI Taxonomy" id="104336"/>
    <lineage>
        <taxon>Bacteria</taxon>
        <taxon>Bacillati</taxon>
        <taxon>Actinomycetota</taxon>
        <taxon>Actinomycetes</taxon>
        <taxon>Micrococcales</taxon>
        <taxon>Microbacteriaceae</taxon>
        <taxon>Microbacterium</taxon>
    </lineage>
</organism>
<evidence type="ECO:0000313" key="2">
    <source>
        <dbReference type="Proteomes" id="UP000316125"/>
    </source>
</evidence>